<evidence type="ECO:0000313" key="1">
    <source>
        <dbReference type="EMBL" id="KAA1252554.1"/>
    </source>
</evidence>
<name>A0A5Q6PCF9_VIBCL</name>
<organism evidence="1 2">
    <name type="scientific">Vibrio cholerae</name>
    <dbReference type="NCBI Taxonomy" id="666"/>
    <lineage>
        <taxon>Bacteria</taxon>
        <taxon>Pseudomonadati</taxon>
        <taxon>Pseudomonadota</taxon>
        <taxon>Gammaproteobacteria</taxon>
        <taxon>Vibrionales</taxon>
        <taxon>Vibrionaceae</taxon>
        <taxon>Vibrio</taxon>
    </lineage>
</organism>
<dbReference type="Proteomes" id="UP000323225">
    <property type="component" value="Unassembled WGS sequence"/>
</dbReference>
<dbReference type="EMBL" id="VUAA01000058">
    <property type="protein sequence ID" value="KAA1252554.1"/>
    <property type="molecule type" value="Genomic_DNA"/>
</dbReference>
<dbReference type="AlphaFoldDB" id="A0A5Q6PCF9"/>
<protein>
    <submittedName>
        <fullName evidence="1">Uncharacterized protein</fullName>
    </submittedName>
</protein>
<evidence type="ECO:0000313" key="2">
    <source>
        <dbReference type="Proteomes" id="UP000323225"/>
    </source>
</evidence>
<proteinExistence type="predicted"/>
<reference evidence="1 2" key="1">
    <citation type="submission" date="2019-09" db="EMBL/GenBank/DDBJ databases">
        <authorList>
            <person name="Kritzky A."/>
            <person name="Schelkanova E.Y."/>
            <person name="Alkhova Z.V."/>
            <person name="Smirnova N.I."/>
        </authorList>
    </citation>
    <scope>NUCLEOTIDE SEQUENCE [LARGE SCALE GENOMIC DNA]</scope>
    <source>
        <strain evidence="1 2">M1526</strain>
    </source>
</reference>
<accession>A0A5Q6PCF9</accession>
<gene>
    <name evidence="1" type="ORF">F0M16_22270</name>
</gene>
<comment type="caution">
    <text evidence="1">The sequence shown here is derived from an EMBL/GenBank/DDBJ whole genome shotgun (WGS) entry which is preliminary data.</text>
</comment>
<sequence length="259" mass="29835">MSSEIELTNQKLNIILQSGIVSGVRFAISEHKKQVHQLSKKFDNAYTDSQMDLRIGDSTVEVVSGYKALSDHYNNTSLTHLTDKLKNESAKLTVMLNEFFDSFGSEEFKELECLLNKVKSNHEFDKLNTKRKEKYKQKVLYHIAMLLTGKKLDFALRDIFKLDTSKANVKLAKEMHKSLVSKKHSILMDLSHDKGSNLSKDRRALYMLAKGYENDLLELSYLMMAIIDDESLVGYTDESKYLKNLFKLLSLHCHKIQSR</sequence>